<dbReference type="EMBL" id="VICH01000007">
    <property type="protein sequence ID" value="TQV67206.1"/>
    <property type="molecule type" value="Genomic_DNA"/>
</dbReference>
<dbReference type="InterPro" id="IPR002104">
    <property type="entry name" value="Integrase_catalytic"/>
</dbReference>
<keyword evidence="1" id="KW-0233">DNA recombination</keyword>
<protein>
    <submittedName>
        <fullName evidence="3">Tyrosine-type recombinase/integrase</fullName>
    </submittedName>
</protein>
<evidence type="ECO:0000313" key="3">
    <source>
        <dbReference type="EMBL" id="TQV67206.1"/>
    </source>
</evidence>
<dbReference type="PROSITE" id="PS51898">
    <property type="entry name" value="TYR_RECOMBINASE"/>
    <property type="match status" value="1"/>
</dbReference>
<dbReference type="SUPFAM" id="SSF56349">
    <property type="entry name" value="DNA breaking-rejoining enzymes"/>
    <property type="match status" value="1"/>
</dbReference>
<organism evidence="3 4">
    <name type="scientific">Aliiroseovarius halocynthiae</name>
    <dbReference type="NCBI Taxonomy" id="985055"/>
    <lineage>
        <taxon>Bacteria</taxon>
        <taxon>Pseudomonadati</taxon>
        <taxon>Pseudomonadota</taxon>
        <taxon>Alphaproteobacteria</taxon>
        <taxon>Rhodobacterales</taxon>
        <taxon>Paracoccaceae</taxon>
        <taxon>Aliiroseovarius</taxon>
    </lineage>
</organism>
<accession>A0A545SQP9</accession>
<reference evidence="3 4" key="1">
    <citation type="submission" date="2019-06" db="EMBL/GenBank/DDBJ databases">
        <title>A novel species of marine bacteria.</title>
        <authorList>
            <person name="Wang Y."/>
        </authorList>
    </citation>
    <scope>NUCLEOTIDE SEQUENCE [LARGE SCALE GENOMIC DNA]</scope>
    <source>
        <strain evidence="3 4">MA1-10</strain>
    </source>
</reference>
<name>A0A545SQP9_9RHOB</name>
<dbReference type="GO" id="GO:0003677">
    <property type="term" value="F:DNA binding"/>
    <property type="evidence" value="ECO:0007669"/>
    <property type="project" value="InterPro"/>
</dbReference>
<dbReference type="Gene3D" id="1.10.443.10">
    <property type="entry name" value="Intergrase catalytic core"/>
    <property type="match status" value="1"/>
</dbReference>
<proteinExistence type="predicted"/>
<dbReference type="GO" id="GO:0006310">
    <property type="term" value="P:DNA recombination"/>
    <property type="evidence" value="ECO:0007669"/>
    <property type="project" value="UniProtKB-KW"/>
</dbReference>
<evidence type="ECO:0000256" key="1">
    <source>
        <dbReference type="ARBA" id="ARBA00023172"/>
    </source>
</evidence>
<gene>
    <name evidence="3" type="ORF">FIL88_11540</name>
</gene>
<keyword evidence="4" id="KW-1185">Reference proteome</keyword>
<evidence type="ECO:0000313" key="4">
    <source>
        <dbReference type="Proteomes" id="UP000315816"/>
    </source>
</evidence>
<dbReference type="AlphaFoldDB" id="A0A545SQP9"/>
<evidence type="ECO:0000259" key="2">
    <source>
        <dbReference type="PROSITE" id="PS51898"/>
    </source>
</evidence>
<comment type="caution">
    <text evidence="3">The sequence shown here is derived from an EMBL/GenBank/DDBJ whole genome shotgun (WGS) entry which is preliminary data.</text>
</comment>
<feature type="domain" description="Tyr recombinase" evidence="2">
    <location>
        <begin position="130"/>
        <end position="270"/>
    </location>
</feature>
<dbReference type="RefSeq" id="WP_142854017.1">
    <property type="nucleotide sequence ID" value="NZ_FXWW01000003.1"/>
</dbReference>
<sequence length="270" mass="30114">MPDLPPDDQRFLDAYMAASGGEVPSNPRPRQGSLALAVPRYLASDSFAALSDGTRASRRRILDEIRQNHGKGLVRDLRTKHVEAALGKFSGHARNNRLKVWRAFGKWLEEIYKIEDPAQNIKKSPVPKSRGRVPWSKEDIAAFRAFWPIETPERLAFEVIYFTGARISDAIRLGQGNVDQDGWLVFSQQKTGGEVAIPFNRPLPKFASGMQSDLQCLRTALDARPDKHITWITTAFGTSRSAKSAGQWFAAKARAAGIQGRSAHHQRLSR</sequence>
<dbReference type="GO" id="GO:0015074">
    <property type="term" value="P:DNA integration"/>
    <property type="evidence" value="ECO:0007669"/>
    <property type="project" value="InterPro"/>
</dbReference>
<dbReference type="InterPro" id="IPR013762">
    <property type="entry name" value="Integrase-like_cat_sf"/>
</dbReference>
<dbReference type="OrthoDB" id="7510934at2"/>
<dbReference type="InterPro" id="IPR011010">
    <property type="entry name" value="DNA_brk_join_enz"/>
</dbReference>
<dbReference type="Proteomes" id="UP000315816">
    <property type="component" value="Unassembled WGS sequence"/>
</dbReference>